<dbReference type="PaxDb" id="2850-Phatr10011"/>
<dbReference type="PROSITE" id="PS00329">
    <property type="entry name" value="HSP70_2"/>
    <property type="match status" value="1"/>
</dbReference>
<dbReference type="Gene3D" id="3.30.420.40">
    <property type="match status" value="2"/>
</dbReference>
<dbReference type="GeneID" id="7197503"/>
<keyword evidence="2" id="KW-0547">Nucleotide-binding</keyword>
<gene>
    <name evidence="5" type="ORF">PHATRDRAFT_10011</name>
</gene>
<evidence type="ECO:0000256" key="2">
    <source>
        <dbReference type="ARBA" id="ARBA00022741"/>
    </source>
</evidence>
<dbReference type="InParanoid" id="B7FSZ4"/>
<reference evidence="6" key="2">
    <citation type="submission" date="2008-08" db="EMBL/GenBank/DDBJ databases">
        <authorList>
            <consortium name="Diatom Consortium"/>
            <person name="Grigoriev I."/>
            <person name="Grimwood J."/>
            <person name="Kuo A."/>
            <person name="Otillar R.P."/>
            <person name="Salamov A."/>
            <person name="Detter J.C."/>
            <person name="Lindquist E."/>
            <person name="Shapiro H."/>
            <person name="Lucas S."/>
            <person name="Glavina del Rio T."/>
            <person name="Pitluck S."/>
            <person name="Rokhsar D."/>
            <person name="Bowler C."/>
        </authorList>
    </citation>
    <scope>GENOME REANNOTATION</scope>
    <source>
        <strain evidence="6">CCAP 1055/1</strain>
    </source>
</reference>
<evidence type="ECO:0000256" key="4">
    <source>
        <dbReference type="SAM" id="MobiDB-lite"/>
    </source>
</evidence>
<accession>B7FSZ4</accession>
<dbReference type="InterPro" id="IPR013126">
    <property type="entry name" value="Hsp_70_fam"/>
</dbReference>
<dbReference type="GO" id="GO:0140662">
    <property type="term" value="F:ATP-dependent protein folding chaperone"/>
    <property type="evidence" value="ECO:0007669"/>
    <property type="project" value="InterPro"/>
</dbReference>
<feature type="non-terminal residue" evidence="5">
    <location>
        <position position="299"/>
    </location>
</feature>
<feature type="region of interest" description="Disordered" evidence="4">
    <location>
        <begin position="1"/>
        <end position="23"/>
    </location>
</feature>
<feature type="compositionally biased region" description="Polar residues" evidence="4">
    <location>
        <begin position="14"/>
        <end position="23"/>
    </location>
</feature>
<dbReference type="OrthoDB" id="2401965at2759"/>
<name>B7FSZ4_PHATC</name>
<evidence type="ECO:0000256" key="3">
    <source>
        <dbReference type="ARBA" id="ARBA00022840"/>
    </source>
</evidence>
<dbReference type="AlphaFoldDB" id="B7FSZ4"/>
<sequence>MNNKLHDATEYPTMLTSSLNPNETLHPEEVSAHILRTLREVAENHTGCVVTRAVLGIPAYFNDAQRDATLKAAELAGIRKTKLLREPEAAALAYAIGKEQVGRGDDDELVLVFDLGGGTFDVSMLVVGGGVTEIISTSGNAQLGGSDFDNRIAQYFLKLLRGHGISTKKWSVTAINAVVRSAEKILHLATTDCAATDAGTSNATHLLCDFTRKEMESLCRDEFQQLIRPVREVAIISVRDGISGRPISRVVLVGGATRMPCIGRLLSVLTGIVPQKTVNPDEAVALGCAVHVGVLDGTE</sequence>
<comment type="similarity">
    <text evidence="1">Belongs to the heat shock protein 70 family.</text>
</comment>
<proteinExistence type="inferred from homology"/>
<dbReference type="RefSeq" id="XP_002178069.1">
    <property type="nucleotide sequence ID" value="XM_002178033.1"/>
</dbReference>
<dbReference type="Proteomes" id="UP000000759">
    <property type="component" value="Chromosome 2"/>
</dbReference>
<dbReference type="PRINTS" id="PR00301">
    <property type="entry name" value="HEATSHOCK70"/>
</dbReference>
<dbReference type="KEGG" id="pti:PHATRDRAFT_10011"/>
<dbReference type="InterPro" id="IPR043129">
    <property type="entry name" value="ATPase_NBD"/>
</dbReference>
<organism evidence="5 6">
    <name type="scientific">Phaeodactylum tricornutum (strain CCAP 1055/1)</name>
    <dbReference type="NCBI Taxonomy" id="556484"/>
    <lineage>
        <taxon>Eukaryota</taxon>
        <taxon>Sar</taxon>
        <taxon>Stramenopiles</taxon>
        <taxon>Ochrophyta</taxon>
        <taxon>Bacillariophyta</taxon>
        <taxon>Bacillariophyceae</taxon>
        <taxon>Bacillariophycidae</taxon>
        <taxon>Naviculales</taxon>
        <taxon>Phaeodactylaceae</taxon>
        <taxon>Phaeodactylum</taxon>
    </lineage>
</organism>
<dbReference type="EMBL" id="CM000606">
    <property type="protein sequence ID" value="EEC50883.1"/>
    <property type="molecule type" value="Genomic_DNA"/>
</dbReference>
<protein>
    <submittedName>
        <fullName evidence="5">Uncharacterized protein</fullName>
    </submittedName>
</protein>
<dbReference type="InterPro" id="IPR018181">
    <property type="entry name" value="Heat_shock_70_CS"/>
</dbReference>
<dbReference type="PROSITE" id="PS01036">
    <property type="entry name" value="HSP70_3"/>
    <property type="match status" value="1"/>
</dbReference>
<dbReference type="PANTHER" id="PTHR19375">
    <property type="entry name" value="HEAT SHOCK PROTEIN 70KDA"/>
    <property type="match status" value="1"/>
</dbReference>
<dbReference type="GO" id="GO:0005524">
    <property type="term" value="F:ATP binding"/>
    <property type="evidence" value="ECO:0007669"/>
    <property type="project" value="UniProtKB-KW"/>
</dbReference>
<evidence type="ECO:0000313" key="5">
    <source>
        <dbReference type="EMBL" id="EEC50883.1"/>
    </source>
</evidence>
<keyword evidence="3" id="KW-0067">ATP-binding</keyword>
<evidence type="ECO:0000256" key="1">
    <source>
        <dbReference type="ARBA" id="ARBA00007381"/>
    </source>
</evidence>
<dbReference type="STRING" id="556484.B7FSZ4"/>
<reference evidence="5 6" key="1">
    <citation type="journal article" date="2008" name="Nature">
        <title>The Phaeodactylum genome reveals the evolutionary history of diatom genomes.</title>
        <authorList>
            <person name="Bowler C."/>
            <person name="Allen A.E."/>
            <person name="Badger J.H."/>
            <person name="Grimwood J."/>
            <person name="Jabbari K."/>
            <person name="Kuo A."/>
            <person name="Maheswari U."/>
            <person name="Martens C."/>
            <person name="Maumus F."/>
            <person name="Otillar R.P."/>
            <person name="Rayko E."/>
            <person name="Salamov A."/>
            <person name="Vandepoele K."/>
            <person name="Beszteri B."/>
            <person name="Gruber A."/>
            <person name="Heijde M."/>
            <person name="Katinka M."/>
            <person name="Mock T."/>
            <person name="Valentin K."/>
            <person name="Verret F."/>
            <person name="Berges J.A."/>
            <person name="Brownlee C."/>
            <person name="Cadoret J.P."/>
            <person name="Chiovitti A."/>
            <person name="Choi C.J."/>
            <person name="Coesel S."/>
            <person name="De Martino A."/>
            <person name="Detter J.C."/>
            <person name="Durkin C."/>
            <person name="Falciatore A."/>
            <person name="Fournet J."/>
            <person name="Haruta M."/>
            <person name="Huysman M.J."/>
            <person name="Jenkins B.D."/>
            <person name="Jiroutova K."/>
            <person name="Jorgensen R.E."/>
            <person name="Joubert Y."/>
            <person name="Kaplan A."/>
            <person name="Kroger N."/>
            <person name="Kroth P.G."/>
            <person name="La Roche J."/>
            <person name="Lindquist E."/>
            <person name="Lommer M."/>
            <person name="Martin-Jezequel V."/>
            <person name="Lopez P.J."/>
            <person name="Lucas S."/>
            <person name="Mangogna M."/>
            <person name="McGinnis K."/>
            <person name="Medlin L.K."/>
            <person name="Montsant A."/>
            <person name="Oudot-Le Secq M.P."/>
            <person name="Napoli C."/>
            <person name="Obornik M."/>
            <person name="Parker M.S."/>
            <person name="Petit J.L."/>
            <person name="Porcel B.M."/>
            <person name="Poulsen N."/>
            <person name="Robison M."/>
            <person name="Rychlewski L."/>
            <person name="Rynearson T.A."/>
            <person name="Schmutz J."/>
            <person name="Shapiro H."/>
            <person name="Siaut M."/>
            <person name="Stanley M."/>
            <person name="Sussman M.R."/>
            <person name="Taylor A.R."/>
            <person name="Vardi A."/>
            <person name="von Dassow P."/>
            <person name="Vyverman W."/>
            <person name="Willis A."/>
            <person name="Wyrwicz L.S."/>
            <person name="Rokhsar D.S."/>
            <person name="Weissenbach J."/>
            <person name="Armbrust E.V."/>
            <person name="Green B.R."/>
            <person name="Van de Peer Y."/>
            <person name="Grigoriev I.V."/>
        </authorList>
    </citation>
    <scope>NUCLEOTIDE SEQUENCE [LARGE SCALE GENOMIC DNA]</scope>
    <source>
        <strain evidence="5 6">CCAP 1055/1</strain>
    </source>
</reference>
<dbReference type="Gene3D" id="3.90.640.10">
    <property type="entry name" value="Actin, Chain A, domain 4"/>
    <property type="match status" value="1"/>
</dbReference>
<evidence type="ECO:0000313" key="6">
    <source>
        <dbReference type="Proteomes" id="UP000000759"/>
    </source>
</evidence>
<dbReference type="Pfam" id="PF00012">
    <property type="entry name" value="HSP70"/>
    <property type="match status" value="1"/>
</dbReference>
<dbReference type="SUPFAM" id="SSF53067">
    <property type="entry name" value="Actin-like ATPase domain"/>
    <property type="match status" value="2"/>
</dbReference>
<dbReference type="FunFam" id="3.30.420.40:FF:000028">
    <property type="entry name" value="heat shock 70 kDa protein-like"/>
    <property type="match status" value="1"/>
</dbReference>
<dbReference type="eggNOG" id="KOG0100">
    <property type="taxonomic scope" value="Eukaryota"/>
</dbReference>
<keyword evidence="6" id="KW-1185">Reference proteome</keyword>